<proteinExistence type="predicted"/>
<organism evidence="1">
    <name type="scientific">Solanum chacoense</name>
    <name type="common">Chaco potato</name>
    <dbReference type="NCBI Taxonomy" id="4108"/>
    <lineage>
        <taxon>Eukaryota</taxon>
        <taxon>Viridiplantae</taxon>
        <taxon>Streptophyta</taxon>
        <taxon>Embryophyta</taxon>
        <taxon>Tracheophyta</taxon>
        <taxon>Spermatophyta</taxon>
        <taxon>Magnoliopsida</taxon>
        <taxon>eudicotyledons</taxon>
        <taxon>Gunneridae</taxon>
        <taxon>Pentapetalae</taxon>
        <taxon>asterids</taxon>
        <taxon>lamiids</taxon>
        <taxon>Solanales</taxon>
        <taxon>Solanaceae</taxon>
        <taxon>Solanoideae</taxon>
        <taxon>Solaneae</taxon>
        <taxon>Solanum</taxon>
    </lineage>
</organism>
<accession>A0A0V0GU01</accession>
<reference evidence="1" key="1">
    <citation type="submission" date="2015-12" db="EMBL/GenBank/DDBJ databases">
        <title>Gene expression during late stages of embryo sac development: a critical building block for successful pollen-pistil interactions.</title>
        <authorList>
            <person name="Liu Y."/>
            <person name="Joly V."/>
            <person name="Sabar M."/>
            <person name="Matton D.P."/>
        </authorList>
    </citation>
    <scope>NUCLEOTIDE SEQUENCE</scope>
</reference>
<dbReference type="AlphaFoldDB" id="A0A0V0GU01"/>
<evidence type="ECO:0000313" key="1">
    <source>
        <dbReference type="EMBL" id="JAP11605.1"/>
    </source>
</evidence>
<dbReference type="EMBL" id="GEDG01031039">
    <property type="protein sequence ID" value="JAP11605.1"/>
    <property type="molecule type" value="Transcribed_RNA"/>
</dbReference>
<protein>
    <submittedName>
        <fullName evidence="1">Putative ovule protein</fullName>
    </submittedName>
</protein>
<name>A0A0V0GU01_SOLCH</name>
<sequence length="92" mass="10528">MDRRGCVLIQIWGSSFGSNVGFRVKCQGRTPNYSSGSRSNSGVVISGSVRNRLSRLVSELETIFRIFYPLDKNKRYYLKNIFHSPTKHKKIS</sequence>